<name>A0AA39KF87_ARMTA</name>
<gene>
    <name evidence="1" type="ORF">EV420DRAFT_473495</name>
</gene>
<reference evidence="1" key="1">
    <citation type="submission" date="2023-06" db="EMBL/GenBank/DDBJ databases">
        <authorList>
            <consortium name="Lawrence Berkeley National Laboratory"/>
            <person name="Ahrendt S."/>
            <person name="Sahu N."/>
            <person name="Indic B."/>
            <person name="Wong-Bajracharya J."/>
            <person name="Merenyi Z."/>
            <person name="Ke H.-M."/>
            <person name="Monk M."/>
            <person name="Kocsube S."/>
            <person name="Drula E."/>
            <person name="Lipzen A."/>
            <person name="Balint B."/>
            <person name="Henrissat B."/>
            <person name="Andreopoulos B."/>
            <person name="Martin F.M."/>
            <person name="Harder C.B."/>
            <person name="Rigling D."/>
            <person name="Ford K.L."/>
            <person name="Foster G.D."/>
            <person name="Pangilinan J."/>
            <person name="Papanicolaou A."/>
            <person name="Barry K."/>
            <person name="LaButti K."/>
            <person name="Viragh M."/>
            <person name="Koriabine M."/>
            <person name="Yan M."/>
            <person name="Riley R."/>
            <person name="Champramary S."/>
            <person name="Plett K.L."/>
            <person name="Tsai I.J."/>
            <person name="Slot J."/>
            <person name="Sipos G."/>
            <person name="Plett J."/>
            <person name="Nagy L.G."/>
            <person name="Grigoriev I.V."/>
        </authorList>
    </citation>
    <scope>NUCLEOTIDE SEQUENCE</scope>
    <source>
        <strain evidence="1">CCBAS 213</strain>
    </source>
</reference>
<sequence>MDSHIVPLRFLYLFLQESTACSRPICASQLERSLAILAVVDVEICSLPETLHFFIHMYSLYPCTFNSLYPKSRNPAVLILMHFCNDNCRH</sequence>
<dbReference type="EMBL" id="JAUEPS010000020">
    <property type="protein sequence ID" value="KAK0457693.1"/>
    <property type="molecule type" value="Genomic_DNA"/>
</dbReference>
<keyword evidence="2" id="KW-1185">Reference proteome</keyword>
<dbReference type="AlphaFoldDB" id="A0AA39KF87"/>
<dbReference type="GeneID" id="85365823"/>
<protein>
    <submittedName>
        <fullName evidence="1">Uncharacterized protein</fullName>
    </submittedName>
</protein>
<comment type="caution">
    <text evidence="1">The sequence shown here is derived from an EMBL/GenBank/DDBJ whole genome shotgun (WGS) entry which is preliminary data.</text>
</comment>
<organism evidence="1 2">
    <name type="scientific">Armillaria tabescens</name>
    <name type="common">Ringless honey mushroom</name>
    <name type="synonym">Agaricus tabescens</name>
    <dbReference type="NCBI Taxonomy" id="1929756"/>
    <lineage>
        <taxon>Eukaryota</taxon>
        <taxon>Fungi</taxon>
        <taxon>Dikarya</taxon>
        <taxon>Basidiomycota</taxon>
        <taxon>Agaricomycotina</taxon>
        <taxon>Agaricomycetes</taxon>
        <taxon>Agaricomycetidae</taxon>
        <taxon>Agaricales</taxon>
        <taxon>Marasmiineae</taxon>
        <taxon>Physalacriaceae</taxon>
        <taxon>Desarmillaria</taxon>
    </lineage>
</organism>
<dbReference type="Proteomes" id="UP001175211">
    <property type="component" value="Unassembled WGS sequence"/>
</dbReference>
<dbReference type="RefSeq" id="XP_060329992.1">
    <property type="nucleotide sequence ID" value="XM_060482275.1"/>
</dbReference>
<proteinExistence type="predicted"/>
<evidence type="ECO:0000313" key="2">
    <source>
        <dbReference type="Proteomes" id="UP001175211"/>
    </source>
</evidence>
<evidence type="ECO:0000313" key="1">
    <source>
        <dbReference type="EMBL" id="KAK0457693.1"/>
    </source>
</evidence>
<accession>A0AA39KF87</accession>